<keyword evidence="1" id="KW-0472">Membrane</keyword>
<keyword evidence="1" id="KW-0812">Transmembrane</keyword>
<dbReference type="EMBL" id="LAZR01052464">
    <property type="protein sequence ID" value="KKK82893.1"/>
    <property type="molecule type" value="Genomic_DNA"/>
</dbReference>
<name>A0A0F8YNC0_9ZZZZ</name>
<evidence type="ECO:0000313" key="2">
    <source>
        <dbReference type="EMBL" id="KKK82893.1"/>
    </source>
</evidence>
<sequence>MSIFQSLYCTNQHYKITYGNYNIHSIGLYSMPLQCIVGAYVMGLFYRIVNGQTVAYCYLALATNLYYGGL</sequence>
<proteinExistence type="predicted"/>
<gene>
    <name evidence="2" type="ORF">LCGC14_2798850</name>
</gene>
<dbReference type="AlphaFoldDB" id="A0A0F8YNC0"/>
<feature type="transmembrane region" description="Helical" evidence="1">
    <location>
        <begin position="53"/>
        <end position="69"/>
    </location>
</feature>
<accession>A0A0F8YNC0</accession>
<keyword evidence="1" id="KW-1133">Transmembrane helix</keyword>
<feature type="transmembrane region" description="Helical" evidence="1">
    <location>
        <begin position="26"/>
        <end position="46"/>
    </location>
</feature>
<evidence type="ECO:0000256" key="1">
    <source>
        <dbReference type="SAM" id="Phobius"/>
    </source>
</evidence>
<organism evidence="2">
    <name type="scientific">marine sediment metagenome</name>
    <dbReference type="NCBI Taxonomy" id="412755"/>
    <lineage>
        <taxon>unclassified sequences</taxon>
        <taxon>metagenomes</taxon>
        <taxon>ecological metagenomes</taxon>
    </lineage>
</organism>
<reference evidence="2" key="1">
    <citation type="journal article" date="2015" name="Nature">
        <title>Complex archaea that bridge the gap between prokaryotes and eukaryotes.</title>
        <authorList>
            <person name="Spang A."/>
            <person name="Saw J.H."/>
            <person name="Jorgensen S.L."/>
            <person name="Zaremba-Niedzwiedzka K."/>
            <person name="Martijn J."/>
            <person name="Lind A.E."/>
            <person name="van Eijk R."/>
            <person name="Schleper C."/>
            <person name="Guy L."/>
            <person name="Ettema T.J."/>
        </authorList>
    </citation>
    <scope>NUCLEOTIDE SEQUENCE</scope>
</reference>
<protein>
    <submittedName>
        <fullName evidence="2">Uncharacterized protein</fullName>
    </submittedName>
</protein>
<comment type="caution">
    <text evidence="2">The sequence shown here is derived from an EMBL/GenBank/DDBJ whole genome shotgun (WGS) entry which is preliminary data.</text>
</comment>